<dbReference type="GO" id="GO:0006032">
    <property type="term" value="P:chitin catabolic process"/>
    <property type="evidence" value="ECO:0007669"/>
    <property type="project" value="UniProtKB-KW"/>
</dbReference>
<evidence type="ECO:0000256" key="9">
    <source>
        <dbReference type="RuleBase" id="RU000489"/>
    </source>
</evidence>
<evidence type="ECO:0000313" key="13">
    <source>
        <dbReference type="Proteomes" id="UP000189545"/>
    </source>
</evidence>
<evidence type="ECO:0000256" key="3">
    <source>
        <dbReference type="ARBA" id="ARBA00012729"/>
    </source>
</evidence>
<dbReference type="GO" id="GO:0000272">
    <property type="term" value="P:polysaccharide catabolic process"/>
    <property type="evidence" value="ECO:0007669"/>
    <property type="project" value="UniProtKB-KW"/>
</dbReference>
<dbReference type="SUPFAM" id="SSF51445">
    <property type="entry name" value="(Trans)glycosidases"/>
    <property type="match status" value="1"/>
</dbReference>
<dbReference type="InterPro" id="IPR011583">
    <property type="entry name" value="Chitinase_II/V-like_cat"/>
</dbReference>
<dbReference type="InterPro" id="IPR003610">
    <property type="entry name" value="CBM5/12"/>
</dbReference>
<dbReference type="Pfam" id="PF17957">
    <property type="entry name" value="Big_7"/>
    <property type="match status" value="3"/>
</dbReference>
<keyword evidence="7 9" id="KW-0326">Glycosidase</keyword>
<dbReference type="Pfam" id="PF00704">
    <property type="entry name" value="Glyco_hydro_18"/>
    <property type="match status" value="1"/>
</dbReference>
<dbReference type="GO" id="GO:0008843">
    <property type="term" value="F:endochitinase activity"/>
    <property type="evidence" value="ECO:0007669"/>
    <property type="project" value="UniProtKB-EC"/>
</dbReference>
<dbReference type="PANTHER" id="PTHR11177:SF317">
    <property type="entry name" value="CHITINASE 12-RELATED"/>
    <property type="match status" value="1"/>
</dbReference>
<dbReference type="GO" id="GO:0005576">
    <property type="term" value="C:extracellular region"/>
    <property type="evidence" value="ECO:0007669"/>
    <property type="project" value="InterPro"/>
</dbReference>
<dbReference type="InterPro" id="IPR036573">
    <property type="entry name" value="CBM_sf_5/12"/>
</dbReference>
<dbReference type="SUPFAM" id="SSF54556">
    <property type="entry name" value="Chitinase insertion domain"/>
    <property type="match status" value="1"/>
</dbReference>
<dbReference type="GO" id="GO:0008061">
    <property type="term" value="F:chitin binding"/>
    <property type="evidence" value="ECO:0007669"/>
    <property type="project" value="InterPro"/>
</dbReference>
<name>A0A1S6HJQ0_9GAMM</name>
<dbReference type="GO" id="GO:0030246">
    <property type="term" value="F:carbohydrate binding"/>
    <property type="evidence" value="ECO:0007669"/>
    <property type="project" value="InterPro"/>
</dbReference>
<feature type="chain" id="PRO_5013181809" description="chitinase" evidence="10">
    <location>
        <begin position="32"/>
        <end position="892"/>
    </location>
</feature>
<keyword evidence="6" id="KW-0119">Carbohydrate metabolism</keyword>
<evidence type="ECO:0000256" key="4">
    <source>
        <dbReference type="ARBA" id="ARBA00022801"/>
    </source>
</evidence>
<keyword evidence="8" id="KW-0624">Polysaccharide degradation</keyword>
<dbReference type="RefSeq" id="WP_077751047.1">
    <property type="nucleotide sequence ID" value="NZ_CP014782.1"/>
</dbReference>
<dbReference type="Proteomes" id="UP000189545">
    <property type="component" value="Chromosome"/>
</dbReference>
<reference evidence="12 13" key="1">
    <citation type="submission" date="2016-03" db="EMBL/GenBank/DDBJ databases">
        <title>Complete genome sequence of Shewanella psychrophila WP2, a deep sea bacterium isolated from west Pacific sediment.</title>
        <authorList>
            <person name="Xu G."/>
            <person name="Jian H."/>
        </authorList>
    </citation>
    <scope>NUCLEOTIDE SEQUENCE [LARGE SCALE GENOMIC DNA]</scope>
    <source>
        <strain evidence="12 13">WP2</strain>
    </source>
</reference>
<comment type="catalytic activity">
    <reaction evidence="1">
        <text>Random endo-hydrolysis of N-acetyl-beta-D-glucosaminide (1-&gt;4)-beta-linkages in chitin and chitodextrins.</text>
        <dbReference type="EC" id="3.2.1.14"/>
    </reaction>
</comment>
<dbReference type="EC" id="3.2.1.14" evidence="3"/>
<dbReference type="AlphaFoldDB" id="A0A1S6HJQ0"/>
<dbReference type="PROSITE" id="PS01095">
    <property type="entry name" value="GH18_1"/>
    <property type="match status" value="1"/>
</dbReference>
<evidence type="ECO:0000256" key="7">
    <source>
        <dbReference type="ARBA" id="ARBA00023295"/>
    </source>
</evidence>
<protein>
    <recommendedName>
        <fullName evidence="3">chitinase</fullName>
        <ecNumber evidence="3">3.2.1.14</ecNumber>
    </recommendedName>
</protein>
<dbReference type="Gene3D" id="2.60.40.10">
    <property type="entry name" value="Immunoglobulins"/>
    <property type="match status" value="3"/>
</dbReference>
<evidence type="ECO:0000313" key="12">
    <source>
        <dbReference type="EMBL" id="AQS35728.1"/>
    </source>
</evidence>
<dbReference type="PANTHER" id="PTHR11177">
    <property type="entry name" value="CHITINASE"/>
    <property type="match status" value="1"/>
</dbReference>
<dbReference type="Gene3D" id="3.20.20.80">
    <property type="entry name" value="Glycosidases"/>
    <property type="match status" value="1"/>
</dbReference>
<evidence type="ECO:0000259" key="11">
    <source>
        <dbReference type="PROSITE" id="PS51910"/>
    </source>
</evidence>
<keyword evidence="4 9" id="KW-0378">Hydrolase</keyword>
<dbReference type="Gene3D" id="2.10.10.20">
    <property type="entry name" value="Carbohydrate-binding module superfamily 5/12"/>
    <property type="match status" value="2"/>
</dbReference>
<dbReference type="InterPro" id="IPR013783">
    <property type="entry name" value="Ig-like_fold"/>
</dbReference>
<dbReference type="SMART" id="SM00636">
    <property type="entry name" value="Glyco_18"/>
    <property type="match status" value="1"/>
</dbReference>
<sequence>MSNLLTIHKRQFCQSVLAVSLALSTSTQVYAQEAAKNTDDHDKDIIGYITQWEPWKDTKAGFVAKGAANHLNVDMSQYTVLNFSFFGVAVDGSLHSGDFRNKNIYKQGTVQQPAELLMGDVYSSWDYFLIFGELLPSYSLTAEAEEQGFVLDGSGWKNTVYGTKGSMPIPVKKSGGAPGLIEKAHANGVKVMASIGGWSMCRHFPEMAADPTKRAKFMEGVDQLMALGFDGIDLDWEYPGPYSGMNFIGSEADYDNFLTLVQEIRDRIGADKLISAAFSADTRKLEGFNWEQLELVMDDFNMMSYDFNGGWSNIAGHNSPLYNYEGAEAPNFNWDYLTQWMLDKGIERSKINMGSAFYGRGVVTQDGAVLNGATKKRDVTIQPDGPISTSADYDNWKVEVYDGTPNYFFIKQQETSWTLHWDDEAKVPYMTKGNYFLSYDDEESIGLKAQYINDQALGGTIVWHVAGDQQCLGGTTTYGGKLVECGSLNPTLVNKLNNVFATGCSGCPTVRITSPNIGDVFSPGDDINFSVEASDADGEVTRVDYFNAGTKIGSSDISPFDFRWTEVAEGSYAITALAVDNQGNEKASSKVMVEVNEDHLKPEVTVSKPEAKVIQESLTELLLVARAEFSAGSITSVEFSVDGQLVDTLSSGGPNYQTTWLPSQYGTHQLIVTAQNNLGYQQSSSRDFQIVLCDAAAWDSSLVYTSQEVLYEGKLYQAKWWNQNQRPDTGDAWELVRDCAPDNSGSEPEISIIRPVDGTSVSQGDTIAITADALDSDGAVTQVEFFVAGNLIAASNTSPYQASWTADITDDVTLMVKVTDNAGLTNSSAVAIKVEAGSSSCSLPEWSASDIYTGGESVSYEGQEYQAKWWTTNEVPTASGEWGVWESLGSCQ</sequence>
<dbReference type="Gene3D" id="3.10.50.10">
    <property type="match status" value="1"/>
</dbReference>
<dbReference type="EMBL" id="CP014782">
    <property type="protein sequence ID" value="AQS35728.1"/>
    <property type="molecule type" value="Genomic_DNA"/>
</dbReference>
<organism evidence="12 13">
    <name type="scientific">Shewanella psychrophila</name>
    <dbReference type="NCBI Taxonomy" id="225848"/>
    <lineage>
        <taxon>Bacteria</taxon>
        <taxon>Pseudomonadati</taxon>
        <taxon>Pseudomonadota</taxon>
        <taxon>Gammaproteobacteria</taxon>
        <taxon>Alteromonadales</taxon>
        <taxon>Shewanellaceae</taxon>
        <taxon>Shewanella</taxon>
    </lineage>
</organism>
<feature type="domain" description="GH18" evidence="11">
    <location>
        <begin position="43"/>
        <end position="499"/>
    </location>
</feature>
<dbReference type="STRING" id="225848.Sps_00530"/>
<dbReference type="PROSITE" id="PS51910">
    <property type="entry name" value="GH18_2"/>
    <property type="match status" value="1"/>
</dbReference>
<comment type="similarity">
    <text evidence="2">Belongs to the glycosyl hydrolase 18 family. Chitinase class II subfamily.</text>
</comment>
<evidence type="ECO:0000256" key="1">
    <source>
        <dbReference type="ARBA" id="ARBA00000822"/>
    </source>
</evidence>
<dbReference type="Pfam" id="PF02839">
    <property type="entry name" value="CBM_5_12"/>
    <property type="match status" value="1"/>
</dbReference>
<evidence type="ECO:0000256" key="10">
    <source>
        <dbReference type="SAM" id="SignalP"/>
    </source>
</evidence>
<evidence type="ECO:0000256" key="8">
    <source>
        <dbReference type="ARBA" id="ARBA00023326"/>
    </source>
</evidence>
<dbReference type="CDD" id="cd12215">
    <property type="entry name" value="ChiC_BD"/>
    <property type="match status" value="2"/>
</dbReference>
<dbReference type="InterPro" id="IPR050314">
    <property type="entry name" value="Glycosyl_Hydrlase_18"/>
</dbReference>
<gene>
    <name evidence="12" type="ORF">Sps_00530</name>
</gene>
<evidence type="ECO:0000256" key="5">
    <source>
        <dbReference type="ARBA" id="ARBA00023024"/>
    </source>
</evidence>
<keyword evidence="10" id="KW-0732">Signal</keyword>
<dbReference type="SUPFAM" id="SSF51055">
    <property type="entry name" value="Carbohydrate binding domain"/>
    <property type="match status" value="2"/>
</dbReference>
<evidence type="ECO:0000256" key="6">
    <source>
        <dbReference type="ARBA" id="ARBA00023277"/>
    </source>
</evidence>
<dbReference type="InterPro" id="IPR017853">
    <property type="entry name" value="GH"/>
</dbReference>
<dbReference type="SMART" id="SM00495">
    <property type="entry name" value="ChtBD3"/>
    <property type="match status" value="2"/>
</dbReference>
<evidence type="ECO:0000256" key="2">
    <source>
        <dbReference type="ARBA" id="ARBA00009121"/>
    </source>
</evidence>
<keyword evidence="5" id="KW-0146">Chitin degradation</keyword>
<dbReference type="InterPro" id="IPR029070">
    <property type="entry name" value="Chitinase_insertion_sf"/>
</dbReference>
<keyword evidence="13" id="KW-1185">Reference proteome</keyword>
<dbReference type="InterPro" id="IPR001223">
    <property type="entry name" value="Glyco_hydro18_cat"/>
</dbReference>
<dbReference type="InterPro" id="IPR001579">
    <property type="entry name" value="Glyco_hydro_18_chit_AS"/>
</dbReference>
<dbReference type="OrthoDB" id="9775889at2"/>
<feature type="signal peptide" evidence="10">
    <location>
        <begin position="1"/>
        <end position="31"/>
    </location>
</feature>
<accession>A0A1S6HJQ0</accession>
<dbReference type="KEGG" id="spsw:Sps_00530"/>
<proteinExistence type="inferred from homology"/>